<reference evidence="13 14" key="1">
    <citation type="journal article" date="2013" name="BMC Genomics">
        <title>The miniature genome of a carnivorous plant Genlisea aurea contains a low number of genes and short non-coding sequences.</title>
        <authorList>
            <person name="Leushkin E.V."/>
            <person name="Sutormin R.A."/>
            <person name="Nabieva E.R."/>
            <person name="Penin A.A."/>
            <person name="Kondrashov A.S."/>
            <person name="Logacheva M.D."/>
        </authorList>
    </citation>
    <scope>NUCLEOTIDE SEQUENCE [LARGE SCALE GENOMIC DNA]</scope>
</reference>
<evidence type="ECO:0000313" key="13">
    <source>
        <dbReference type="EMBL" id="EPS63275.1"/>
    </source>
</evidence>
<keyword evidence="8" id="KW-0793">Thylakoid</keyword>
<sequence>MSSLAFSVWPSSPIRPSIFFNRRIRASCAVESDANHSHLSRFNRRLAVGFGVGISLFPVLPTAAAESGGGGECEFRAASSGLEYCDKVVGTGDRPLKGQLIKAHYVGRLEDGEVFDSSYSRGKPLSIRIGVGEVIKGWDEGILGGDGIPAMLAGGKRRLRIPPAMAYGQRGAGCRGGSCIIPPNSTLLFDIEFIGKKFYLRRNQSPPDAAVFWRNRPDSRLRRKGDVSIDSSIKAINVQIFSTSRNDFAKPDKVEEAETVDLPPPPSEKLLVLGGNGFVGSHICKEALSSGLTVASLSRSGGSSIKDSWASHVIWHQGNLLSGESWKDALKGVTSVISCVGGFGSNAQMYRINGTANMNAVRAAAEEGVKRFVYISAADFGLVNYVLQGYYEGKRATETELLTRYPYGGVILRPGFIYGTRRVGSVTLPLGVIGSPLETVLQHAKALTGIPLVGPLLTPPVDVKAVSKVAVRAAVDPVFPPGIVDVFGILRYGQQR</sequence>
<dbReference type="SUPFAM" id="SSF51735">
    <property type="entry name" value="NAD(P)-binding Rossmann-fold domains"/>
    <property type="match status" value="1"/>
</dbReference>
<dbReference type="PROSITE" id="PS50059">
    <property type="entry name" value="FKBP_PPIASE"/>
    <property type="match status" value="1"/>
</dbReference>
<keyword evidence="7" id="KW-0809">Transit peptide</keyword>
<dbReference type="SUPFAM" id="SSF54534">
    <property type="entry name" value="FKBP-like"/>
    <property type="match status" value="1"/>
</dbReference>
<evidence type="ECO:0000313" key="14">
    <source>
        <dbReference type="Proteomes" id="UP000015453"/>
    </source>
</evidence>
<evidence type="ECO:0000256" key="5">
    <source>
        <dbReference type="ARBA" id="ARBA00022528"/>
    </source>
</evidence>
<evidence type="ECO:0000256" key="10">
    <source>
        <dbReference type="ARBA" id="ARBA00023157"/>
    </source>
</evidence>
<evidence type="ECO:0000256" key="4">
    <source>
        <dbReference type="ARBA" id="ARBA00013194"/>
    </source>
</evidence>
<dbReference type="EMBL" id="AUSU01005586">
    <property type="protein sequence ID" value="EPS63275.1"/>
    <property type="molecule type" value="Genomic_DNA"/>
</dbReference>
<dbReference type="InterPro" id="IPR046357">
    <property type="entry name" value="PPIase_dom_sf"/>
</dbReference>
<dbReference type="InterPro" id="IPR016040">
    <property type="entry name" value="NAD(P)-bd_dom"/>
</dbReference>
<comment type="caution">
    <text evidence="13">The sequence shown here is derived from an EMBL/GenBank/DDBJ whole genome shotgun (WGS) entry which is preliminary data.</text>
</comment>
<evidence type="ECO:0000259" key="12">
    <source>
        <dbReference type="PROSITE" id="PS50059"/>
    </source>
</evidence>
<evidence type="ECO:0000256" key="8">
    <source>
        <dbReference type="ARBA" id="ARBA00023078"/>
    </source>
</evidence>
<evidence type="ECO:0000256" key="1">
    <source>
        <dbReference type="ARBA" id="ARBA00000971"/>
    </source>
</evidence>
<dbReference type="GO" id="GO:0003755">
    <property type="term" value="F:peptidyl-prolyl cis-trans isomerase activity"/>
    <property type="evidence" value="ECO:0007669"/>
    <property type="project" value="UniProtKB-KW"/>
</dbReference>
<evidence type="ECO:0000256" key="2">
    <source>
        <dbReference type="ARBA" id="ARBA00004456"/>
    </source>
</evidence>
<dbReference type="GO" id="GO:0009543">
    <property type="term" value="C:chloroplast thylakoid lumen"/>
    <property type="evidence" value="ECO:0007669"/>
    <property type="project" value="UniProtKB-SubCell"/>
</dbReference>
<dbReference type="Proteomes" id="UP000015453">
    <property type="component" value="Unassembled WGS sequence"/>
</dbReference>
<comment type="similarity">
    <text evidence="3">Belongs to the FKBP-type PPIase family.</text>
</comment>
<evidence type="ECO:0000256" key="9">
    <source>
        <dbReference type="ARBA" id="ARBA00023110"/>
    </source>
</evidence>
<keyword evidence="10" id="KW-1015">Disulfide bond</keyword>
<gene>
    <name evidence="13" type="ORF">M569_11508</name>
</gene>
<evidence type="ECO:0000256" key="11">
    <source>
        <dbReference type="PROSITE-ProRule" id="PRU00277"/>
    </source>
</evidence>
<organism evidence="13 14">
    <name type="scientific">Genlisea aurea</name>
    <dbReference type="NCBI Taxonomy" id="192259"/>
    <lineage>
        <taxon>Eukaryota</taxon>
        <taxon>Viridiplantae</taxon>
        <taxon>Streptophyta</taxon>
        <taxon>Embryophyta</taxon>
        <taxon>Tracheophyta</taxon>
        <taxon>Spermatophyta</taxon>
        <taxon>Magnoliopsida</taxon>
        <taxon>eudicotyledons</taxon>
        <taxon>Gunneridae</taxon>
        <taxon>Pentapetalae</taxon>
        <taxon>asterids</taxon>
        <taxon>lamiids</taxon>
        <taxon>Lamiales</taxon>
        <taxon>Lentibulariaceae</taxon>
        <taxon>Genlisea</taxon>
    </lineage>
</organism>
<dbReference type="Pfam" id="PF13460">
    <property type="entry name" value="NAD_binding_10"/>
    <property type="match status" value="1"/>
</dbReference>
<dbReference type="InterPro" id="IPR036291">
    <property type="entry name" value="NAD(P)-bd_dom_sf"/>
</dbReference>
<dbReference type="InterPro" id="IPR051207">
    <property type="entry name" value="ComplexI_NDUFA9_subunit"/>
</dbReference>
<keyword evidence="5" id="KW-0150">Chloroplast</keyword>
<keyword evidence="9 11" id="KW-0697">Rotamase</keyword>
<protein>
    <recommendedName>
        <fullName evidence="4 11">peptidylprolyl isomerase</fullName>
        <ecNumber evidence="4 11">5.2.1.8</ecNumber>
    </recommendedName>
</protein>
<dbReference type="Pfam" id="PF00254">
    <property type="entry name" value="FKBP_C"/>
    <property type="match status" value="1"/>
</dbReference>
<dbReference type="FunFam" id="3.10.50.40:FF:000032">
    <property type="entry name" value="Peptidylprolyl isomerase"/>
    <property type="match status" value="1"/>
</dbReference>
<dbReference type="PANTHER" id="PTHR12126">
    <property type="entry name" value="NADH-UBIQUINONE OXIDOREDUCTASE 39 KDA SUBUNIT-RELATED"/>
    <property type="match status" value="1"/>
</dbReference>
<evidence type="ECO:0000256" key="7">
    <source>
        <dbReference type="ARBA" id="ARBA00022946"/>
    </source>
</evidence>
<comment type="catalytic activity">
    <reaction evidence="1 11">
        <text>[protein]-peptidylproline (omega=180) = [protein]-peptidylproline (omega=0)</text>
        <dbReference type="Rhea" id="RHEA:16237"/>
        <dbReference type="Rhea" id="RHEA-COMP:10747"/>
        <dbReference type="Rhea" id="RHEA-COMP:10748"/>
        <dbReference type="ChEBI" id="CHEBI:83833"/>
        <dbReference type="ChEBI" id="CHEBI:83834"/>
        <dbReference type="EC" id="5.2.1.8"/>
    </reaction>
</comment>
<evidence type="ECO:0000256" key="6">
    <source>
        <dbReference type="ARBA" id="ARBA00022640"/>
    </source>
</evidence>
<dbReference type="InterPro" id="IPR001179">
    <property type="entry name" value="PPIase_FKBP_dom"/>
</dbReference>
<proteinExistence type="inferred from homology"/>
<dbReference type="Gene3D" id="3.40.50.720">
    <property type="entry name" value="NAD(P)-binding Rossmann-like Domain"/>
    <property type="match status" value="1"/>
</dbReference>
<dbReference type="FunFam" id="3.40.50.720:FF:000375">
    <property type="entry name" value="Uncharacterized protein, chloroplastic"/>
    <property type="match status" value="1"/>
</dbReference>
<accession>S8C8W2</accession>
<dbReference type="AlphaFoldDB" id="S8C8W2"/>
<dbReference type="Gene3D" id="3.10.50.40">
    <property type="match status" value="1"/>
</dbReference>
<keyword evidence="6" id="KW-0934">Plastid</keyword>
<dbReference type="GO" id="GO:0005739">
    <property type="term" value="C:mitochondrion"/>
    <property type="evidence" value="ECO:0007669"/>
    <property type="project" value="TreeGrafter"/>
</dbReference>
<dbReference type="EC" id="5.2.1.8" evidence="4 11"/>
<comment type="subcellular location">
    <subcellularLocation>
        <location evidence="2">Plastid</location>
        <location evidence="2">Chloroplast thylakoid lumen</location>
    </subcellularLocation>
</comment>
<dbReference type="GO" id="GO:0044877">
    <property type="term" value="F:protein-containing complex binding"/>
    <property type="evidence" value="ECO:0007669"/>
    <property type="project" value="TreeGrafter"/>
</dbReference>
<feature type="domain" description="PPIase FKBP-type" evidence="12">
    <location>
        <begin position="98"/>
        <end position="197"/>
    </location>
</feature>
<keyword evidence="11" id="KW-0413">Isomerase</keyword>
<dbReference type="OrthoDB" id="276721at2759"/>
<keyword evidence="14" id="KW-1185">Reference proteome</keyword>
<name>S8C8W2_9LAMI</name>
<evidence type="ECO:0000256" key="3">
    <source>
        <dbReference type="ARBA" id="ARBA00006577"/>
    </source>
</evidence>
<dbReference type="PANTHER" id="PTHR12126:SF16">
    <property type="entry name" value="MIOREX COMPLEX COMPONENT 2"/>
    <property type="match status" value="1"/>
</dbReference>